<dbReference type="PROSITE" id="PS51747">
    <property type="entry name" value="CYT_DCMP_DEAMINASES_2"/>
    <property type="match status" value="1"/>
</dbReference>
<feature type="region of interest" description="Disordered" evidence="3">
    <location>
        <begin position="1"/>
        <end position="21"/>
    </location>
</feature>
<dbReference type="InterPro" id="IPR002125">
    <property type="entry name" value="CMP_dCMP_dom"/>
</dbReference>
<keyword evidence="6" id="KW-1185">Reference proteome</keyword>
<feature type="compositionally biased region" description="Basic and acidic residues" evidence="3">
    <location>
        <begin position="1"/>
        <end position="14"/>
    </location>
</feature>
<accession>A0A7K1UWE4</accession>
<dbReference type="InterPro" id="IPR016193">
    <property type="entry name" value="Cytidine_deaminase-like"/>
</dbReference>
<comment type="caution">
    <text evidence="5">The sequence shown here is derived from an EMBL/GenBank/DDBJ whole genome shotgun (WGS) entry which is preliminary data.</text>
</comment>
<dbReference type="Pfam" id="PF00383">
    <property type="entry name" value="dCMP_cyt_deam_1"/>
    <property type="match status" value="1"/>
</dbReference>
<dbReference type="GO" id="GO:0002100">
    <property type="term" value="P:tRNA wobble adenosine to inosine editing"/>
    <property type="evidence" value="ECO:0007669"/>
    <property type="project" value="TreeGrafter"/>
</dbReference>
<evidence type="ECO:0000256" key="3">
    <source>
        <dbReference type="SAM" id="MobiDB-lite"/>
    </source>
</evidence>
<dbReference type="PANTHER" id="PTHR11079:SF202">
    <property type="entry name" value="TRNA-SPECIFIC ADENOSINE DEAMINASE"/>
    <property type="match status" value="1"/>
</dbReference>
<dbReference type="PANTHER" id="PTHR11079">
    <property type="entry name" value="CYTOSINE DEAMINASE FAMILY MEMBER"/>
    <property type="match status" value="1"/>
</dbReference>
<keyword evidence="1" id="KW-0479">Metal-binding</keyword>
<protein>
    <submittedName>
        <fullName evidence="5">Nucleoside deaminase</fullName>
    </submittedName>
</protein>
<dbReference type="AlphaFoldDB" id="A0A7K1UWE4"/>
<dbReference type="EMBL" id="WRPP01000002">
    <property type="protein sequence ID" value="MVU78591.1"/>
    <property type="molecule type" value="Genomic_DNA"/>
</dbReference>
<sequence length="175" mass="19097">MSRRRNESCTDRRKPLSQNSSRSDEQYLLRAIELAALARVRGNHPFGALLVMDGDTVLVAGNTVVTERDATGHAEVNVVRQATRRFSAEELHTASLYTSTEPCAMCAGAVYWSGIGRVVYALGEDELLALTGAHHENPTMALPCRTVFAAGQRRVEVEGPFLADRAAAVHAGFWQ</sequence>
<proteinExistence type="predicted"/>
<dbReference type="SUPFAM" id="SSF53927">
    <property type="entry name" value="Cytidine deaminase-like"/>
    <property type="match status" value="1"/>
</dbReference>
<organism evidence="5 6">
    <name type="scientific">Nocardia terrae</name>
    <dbReference type="NCBI Taxonomy" id="2675851"/>
    <lineage>
        <taxon>Bacteria</taxon>
        <taxon>Bacillati</taxon>
        <taxon>Actinomycetota</taxon>
        <taxon>Actinomycetes</taxon>
        <taxon>Mycobacteriales</taxon>
        <taxon>Nocardiaceae</taxon>
        <taxon>Nocardia</taxon>
    </lineage>
</organism>
<dbReference type="PROSITE" id="PS00903">
    <property type="entry name" value="CYT_DCMP_DEAMINASES_1"/>
    <property type="match status" value="1"/>
</dbReference>
<dbReference type="CDD" id="cd01285">
    <property type="entry name" value="nucleoside_deaminase"/>
    <property type="match status" value="1"/>
</dbReference>
<name>A0A7K1UWE4_9NOCA</name>
<dbReference type="GO" id="GO:0052717">
    <property type="term" value="F:tRNA-specific adenosine-34 deaminase activity"/>
    <property type="evidence" value="ECO:0007669"/>
    <property type="project" value="TreeGrafter"/>
</dbReference>
<evidence type="ECO:0000313" key="6">
    <source>
        <dbReference type="Proteomes" id="UP000466794"/>
    </source>
</evidence>
<keyword evidence="2" id="KW-0862">Zinc</keyword>
<gene>
    <name evidence="5" type="ORF">GPX89_15210</name>
</gene>
<evidence type="ECO:0000259" key="4">
    <source>
        <dbReference type="PROSITE" id="PS51747"/>
    </source>
</evidence>
<evidence type="ECO:0000313" key="5">
    <source>
        <dbReference type="EMBL" id="MVU78591.1"/>
    </source>
</evidence>
<evidence type="ECO:0000256" key="2">
    <source>
        <dbReference type="ARBA" id="ARBA00022833"/>
    </source>
</evidence>
<dbReference type="GO" id="GO:0008270">
    <property type="term" value="F:zinc ion binding"/>
    <property type="evidence" value="ECO:0007669"/>
    <property type="project" value="InterPro"/>
</dbReference>
<reference evidence="5 6" key="1">
    <citation type="submission" date="2019-12" db="EMBL/GenBank/DDBJ databases">
        <title>Nocardia sp. nov. ET3-3 isolated from soil.</title>
        <authorList>
            <person name="Kanchanasin P."/>
            <person name="Tanasupawat S."/>
            <person name="Yuki M."/>
            <person name="Kudo T."/>
        </authorList>
    </citation>
    <scope>NUCLEOTIDE SEQUENCE [LARGE SCALE GENOMIC DNA]</scope>
    <source>
        <strain evidence="5 6">ET3-3</strain>
    </source>
</reference>
<dbReference type="Proteomes" id="UP000466794">
    <property type="component" value="Unassembled WGS sequence"/>
</dbReference>
<dbReference type="Gene3D" id="3.40.140.10">
    <property type="entry name" value="Cytidine Deaminase, domain 2"/>
    <property type="match status" value="1"/>
</dbReference>
<evidence type="ECO:0000256" key="1">
    <source>
        <dbReference type="ARBA" id="ARBA00022723"/>
    </source>
</evidence>
<dbReference type="InterPro" id="IPR016192">
    <property type="entry name" value="APOBEC/CMP_deaminase_Zn-bd"/>
</dbReference>
<feature type="domain" description="CMP/dCMP-type deaminase" evidence="4">
    <location>
        <begin position="22"/>
        <end position="131"/>
    </location>
</feature>
<dbReference type="FunFam" id="3.40.140.10:FF:000051">
    <property type="entry name" value="Nucleoside deaminase"/>
    <property type="match status" value="1"/>
</dbReference>